<evidence type="ECO:0000313" key="3">
    <source>
        <dbReference type="Proteomes" id="UP000515291"/>
    </source>
</evidence>
<dbReference type="KEGG" id="trb:HB776_07810"/>
<dbReference type="InterPro" id="IPR041698">
    <property type="entry name" value="Methyltransf_25"/>
</dbReference>
<name>A0A7G6TWM1_9BRAD</name>
<keyword evidence="2" id="KW-0808">Transferase</keyword>
<dbReference type="RefSeq" id="WP_184516614.1">
    <property type="nucleotide sequence ID" value="NZ_CP050292.1"/>
</dbReference>
<dbReference type="GO" id="GO:0032259">
    <property type="term" value="P:methylation"/>
    <property type="evidence" value="ECO:0007669"/>
    <property type="project" value="UniProtKB-KW"/>
</dbReference>
<dbReference type="Pfam" id="PF13649">
    <property type="entry name" value="Methyltransf_25"/>
    <property type="match status" value="1"/>
</dbReference>
<dbReference type="InterPro" id="IPR029063">
    <property type="entry name" value="SAM-dependent_MTases_sf"/>
</dbReference>
<protein>
    <submittedName>
        <fullName evidence="2">Class I SAM-dependent methyltransferase</fullName>
    </submittedName>
</protein>
<gene>
    <name evidence="2" type="ORF">HB776_07810</name>
</gene>
<dbReference type="Gene3D" id="3.40.50.150">
    <property type="entry name" value="Vaccinia Virus protein VP39"/>
    <property type="match status" value="1"/>
</dbReference>
<dbReference type="GO" id="GO:0008168">
    <property type="term" value="F:methyltransferase activity"/>
    <property type="evidence" value="ECO:0007669"/>
    <property type="project" value="UniProtKB-KW"/>
</dbReference>
<dbReference type="PANTHER" id="PTHR12843:SF5">
    <property type="entry name" value="EEF1A LYSINE METHYLTRANSFERASE 2"/>
    <property type="match status" value="1"/>
</dbReference>
<keyword evidence="2" id="KW-0489">Methyltransferase</keyword>
<sequence>MNDESRQAHWEKVYGTKGEKEVSWFQENPAPSLDLIALTGVTAEAQIIDIGGGASRLVDDLIARAFHHLTILDLSEAALAAAKSRIGGRSADVQWVVADVTKWEPLQMYDLWHDRAAFHFLTEKADQSAYVDRLKRAVKLGGHVIIGTFAPDGPERCSGLPIVRYDATTLAEILGSDFALIDARRHGHVTPWGAIQRFQFSTFRRTSEV</sequence>
<dbReference type="CDD" id="cd02440">
    <property type="entry name" value="AdoMet_MTases"/>
    <property type="match status" value="1"/>
</dbReference>
<evidence type="ECO:0000259" key="1">
    <source>
        <dbReference type="Pfam" id="PF13649"/>
    </source>
</evidence>
<dbReference type="PANTHER" id="PTHR12843">
    <property type="entry name" value="PROTEIN-LYSINE N-METHYLTRANSFERASE METTL10"/>
    <property type="match status" value="1"/>
</dbReference>
<dbReference type="SUPFAM" id="SSF53335">
    <property type="entry name" value="S-adenosyl-L-methionine-dependent methyltransferases"/>
    <property type="match status" value="1"/>
</dbReference>
<dbReference type="AlphaFoldDB" id="A0A7G6TWM1"/>
<evidence type="ECO:0000313" key="2">
    <source>
        <dbReference type="EMBL" id="QND71153.1"/>
    </source>
</evidence>
<reference evidence="3" key="1">
    <citation type="journal article" date="2020" name="Mol. Plant Microbe">
        <title>Rhizobial microsymbionts of the narrowly endemic Oxytropis species growing in Kamchatka are characterized by significant genetic diversity and possess a set of genes that are associated with T3SS and T6SS secretion systems and can affect the development of symbiosis.</title>
        <authorList>
            <person name="Safronova V."/>
            <person name="Guro P."/>
            <person name="Sazanova A."/>
            <person name="Kuznetsova I."/>
            <person name="Belimov A."/>
            <person name="Yakubov V."/>
            <person name="Chirak E."/>
            <person name="Afonin A."/>
            <person name="Gogolev Y."/>
            <person name="Andronov E."/>
            <person name="Tikhonovich I."/>
        </authorList>
    </citation>
    <scope>NUCLEOTIDE SEQUENCE [LARGE SCALE GENOMIC DNA]</scope>
    <source>
        <strain evidence="3">581</strain>
    </source>
</reference>
<organism evidence="2 3">
    <name type="scientific">Tardiphaga robiniae</name>
    <dbReference type="NCBI Taxonomy" id="943830"/>
    <lineage>
        <taxon>Bacteria</taxon>
        <taxon>Pseudomonadati</taxon>
        <taxon>Pseudomonadota</taxon>
        <taxon>Alphaproteobacteria</taxon>
        <taxon>Hyphomicrobiales</taxon>
        <taxon>Nitrobacteraceae</taxon>
        <taxon>Tardiphaga</taxon>
    </lineage>
</organism>
<dbReference type="EMBL" id="CP050292">
    <property type="protein sequence ID" value="QND71153.1"/>
    <property type="molecule type" value="Genomic_DNA"/>
</dbReference>
<proteinExistence type="predicted"/>
<dbReference type="Proteomes" id="UP000515291">
    <property type="component" value="Chromosome"/>
</dbReference>
<feature type="domain" description="Methyltransferase" evidence="1">
    <location>
        <begin position="47"/>
        <end position="142"/>
    </location>
</feature>
<accession>A0A7G6TWM1</accession>